<evidence type="ECO:0000313" key="1">
    <source>
        <dbReference type="EMBL" id="RON29669.1"/>
    </source>
</evidence>
<reference evidence="1 2" key="1">
    <citation type="submission" date="2016-10" db="EMBL/GenBank/DDBJ databases">
        <title>Comparative genome analysis of multiple Pseudomonas spp. focuses on biocontrol and plant growth promoting traits.</title>
        <authorList>
            <person name="Tao X.-Y."/>
            <person name="Taylor C.G."/>
        </authorList>
    </citation>
    <scope>NUCLEOTIDE SEQUENCE [LARGE SCALE GENOMIC DNA]</scope>
    <source>
        <strain evidence="1 2">94G2</strain>
    </source>
</reference>
<accession>A0A423IW52</accession>
<name>A0A423IW52_9PSED</name>
<dbReference type="EMBL" id="MOBL01000025">
    <property type="protein sequence ID" value="RON29669.1"/>
    <property type="molecule type" value="Genomic_DNA"/>
</dbReference>
<evidence type="ECO:0000313" key="2">
    <source>
        <dbReference type="Proteomes" id="UP000283260"/>
    </source>
</evidence>
<comment type="caution">
    <text evidence="1">The sequence shown here is derived from an EMBL/GenBank/DDBJ whole genome shotgun (WGS) entry which is preliminary data.</text>
</comment>
<protein>
    <submittedName>
        <fullName evidence="1">Uncharacterized protein</fullName>
    </submittedName>
</protein>
<proteinExistence type="predicted"/>
<gene>
    <name evidence="1" type="ORF">BK661_21030</name>
</gene>
<dbReference type="Proteomes" id="UP000283260">
    <property type="component" value="Unassembled WGS sequence"/>
</dbReference>
<sequence length="84" mass="8839">MTLIRHPCGSDTAIGGVSGNDAVFRGLQLARAALCSQAEEQDCSSAWERAHCTLAIIAIETISDINLSIGAVLGIWMCHGNVVQ</sequence>
<organism evidence="1 2">
    <name type="scientific">Pseudomonas frederiksbergensis</name>
    <dbReference type="NCBI Taxonomy" id="104087"/>
    <lineage>
        <taxon>Bacteria</taxon>
        <taxon>Pseudomonadati</taxon>
        <taxon>Pseudomonadota</taxon>
        <taxon>Gammaproteobacteria</taxon>
        <taxon>Pseudomonadales</taxon>
        <taxon>Pseudomonadaceae</taxon>
        <taxon>Pseudomonas</taxon>
    </lineage>
</organism>
<dbReference type="AlphaFoldDB" id="A0A423IW52"/>